<gene>
    <name evidence="11" type="ORF">KIMC2_12940</name>
</gene>
<evidence type="ECO:0000313" key="12">
    <source>
        <dbReference type="Proteomes" id="UP001321804"/>
    </source>
</evidence>
<protein>
    <submittedName>
        <fullName evidence="11">Multidrug ABC transporter permease</fullName>
    </submittedName>
</protein>
<dbReference type="Gene3D" id="1.20.1560.10">
    <property type="entry name" value="ABC transporter type 1, transmembrane domain"/>
    <property type="match status" value="1"/>
</dbReference>
<dbReference type="PROSITE" id="PS50929">
    <property type="entry name" value="ABC_TM1F"/>
    <property type="match status" value="1"/>
</dbReference>
<dbReference type="GO" id="GO:0016887">
    <property type="term" value="F:ATP hydrolysis activity"/>
    <property type="evidence" value="ECO:0007669"/>
    <property type="project" value="InterPro"/>
</dbReference>
<dbReference type="InterPro" id="IPR003593">
    <property type="entry name" value="AAA+_ATPase"/>
</dbReference>
<evidence type="ECO:0000256" key="7">
    <source>
        <dbReference type="ARBA" id="ARBA00023136"/>
    </source>
</evidence>
<keyword evidence="6 8" id="KW-1133">Transmembrane helix</keyword>
<proteinExistence type="predicted"/>
<dbReference type="InterPro" id="IPR039421">
    <property type="entry name" value="Type_1_exporter"/>
</dbReference>
<keyword evidence="5" id="KW-0067">ATP-binding</keyword>
<name>A0AAU9D7H7_9LACO</name>
<feature type="transmembrane region" description="Helical" evidence="8">
    <location>
        <begin position="252"/>
        <end position="276"/>
    </location>
</feature>
<comment type="subcellular location">
    <subcellularLocation>
        <location evidence="1">Cell membrane</location>
        <topology evidence="1">Multi-pass membrane protein</topology>
    </subcellularLocation>
</comment>
<keyword evidence="2" id="KW-0813">Transport</keyword>
<dbReference type="SUPFAM" id="SSF52540">
    <property type="entry name" value="P-loop containing nucleoside triphosphate hydrolases"/>
    <property type="match status" value="1"/>
</dbReference>
<dbReference type="InterPro" id="IPR017871">
    <property type="entry name" value="ABC_transporter-like_CS"/>
</dbReference>
<feature type="transmembrane region" description="Helical" evidence="8">
    <location>
        <begin position="12"/>
        <end position="35"/>
    </location>
</feature>
<evidence type="ECO:0000256" key="8">
    <source>
        <dbReference type="SAM" id="Phobius"/>
    </source>
</evidence>
<dbReference type="Gene3D" id="3.40.50.300">
    <property type="entry name" value="P-loop containing nucleotide triphosphate hydrolases"/>
    <property type="match status" value="1"/>
</dbReference>
<dbReference type="PROSITE" id="PS00211">
    <property type="entry name" value="ABC_TRANSPORTER_1"/>
    <property type="match status" value="1"/>
</dbReference>
<feature type="transmembrane region" description="Helical" evidence="8">
    <location>
        <begin position="77"/>
        <end position="99"/>
    </location>
</feature>
<dbReference type="SMART" id="SM00382">
    <property type="entry name" value="AAA"/>
    <property type="match status" value="1"/>
</dbReference>
<dbReference type="RefSeq" id="WP_317695133.1">
    <property type="nucleotide sequence ID" value="NZ_AP026801.1"/>
</dbReference>
<dbReference type="GO" id="GO:0015421">
    <property type="term" value="F:ABC-type oligopeptide transporter activity"/>
    <property type="evidence" value="ECO:0007669"/>
    <property type="project" value="TreeGrafter"/>
</dbReference>
<evidence type="ECO:0000259" key="10">
    <source>
        <dbReference type="PROSITE" id="PS50929"/>
    </source>
</evidence>
<dbReference type="GO" id="GO:0005524">
    <property type="term" value="F:ATP binding"/>
    <property type="evidence" value="ECO:0007669"/>
    <property type="project" value="UniProtKB-KW"/>
</dbReference>
<dbReference type="Pfam" id="PF00664">
    <property type="entry name" value="ABC_membrane"/>
    <property type="match status" value="1"/>
</dbReference>
<feature type="transmembrane region" description="Helical" evidence="8">
    <location>
        <begin position="288"/>
        <end position="306"/>
    </location>
</feature>
<dbReference type="Pfam" id="PF00005">
    <property type="entry name" value="ABC_tran"/>
    <property type="match status" value="1"/>
</dbReference>
<dbReference type="PANTHER" id="PTHR43394:SF1">
    <property type="entry name" value="ATP-BINDING CASSETTE SUB-FAMILY B MEMBER 10, MITOCHONDRIAL"/>
    <property type="match status" value="1"/>
</dbReference>
<feature type="domain" description="ABC transmembrane type-1" evidence="10">
    <location>
        <begin position="23"/>
        <end position="321"/>
    </location>
</feature>
<keyword evidence="7 8" id="KW-0472">Membrane</keyword>
<evidence type="ECO:0000259" key="9">
    <source>
        <dbReference type="PROSITE" id="PS50893"/>
    </source>
</evidence>
<organism evidence="11 12">
    <name type="scientific">Xylocopilactobacillus apis</name>
    <dbReference type="NCBI Taxonomy" id="2932183"/>
    <lineage>
        <taxon>Bacteria</taxon>
        <taxon>Bacillati</taxon>
        <taxon>Bacillota</taxon>
        <taxon>Bacilli</taxon>
        <taxon>Lactobacillales</taxon>
        <taxon>Lactobacillaceae</taxon>
        <taxon>Xylocopilactobacillus</taxon>
    </lineage>
</organism>
<dbReference type="InterPro" id="IPR011527">
    <property type="entry name" value="ABC1_TM_dom"/>
</dbReference>
<dbReference type="Proteomes" id="UP001321804">
    <property type="component" value="Chromosome"/>
</dbReference>
<dbReference type="FunFam" id="3.40.50.300:FF:000287">
    <property type="entry name" value="Multidrug ABC transporter ATP-binding protein"/>
    <property type="match status" value="1"/>
</dbReference>
<dbReference type="SUPFAM" id="SSF90123">
    <property type="entry name" value="ABC transporter transmembrane region"/>
    <property type="match status" value="1"/>
</dbReference>
<dbReference type="PANTHER" id="PTHR43394">
    <property type="entry name" value="ATP-DEPENDENT PERMEASE MDL1, MITOCHONDRIAL"/>
    <property type="match status" value="1"/>
</dbReference>
<evidence type="ECO:0000313" key="11">
    <source>
        <dbReference type="EMBL" id="BDR56732.1"/>
    </source>
</evidence>
<dbReference type="GO" id="GO:0005886">
    <property type="term" value="C:plasma membrane"/>
    <property type="evidence" value="ECO:0007669"/>
    <property type="project" value="UniProtKB-SubCell"/>
</dbReference>
<dbReference type="InterPro" id="IPR003439">
    <property type="entry name" value="ABC_transporter-like_ATP-bd"/>
</dbReference>
<evidence type="ECO:0000256" key="4">
    <source>
        <dbReference type="ARBA" id="ARBA00022741"/>
    </source>
</evidence>
<dbReference type="InterPro" id="IPR027417">
    <property type="entry name" value="P-loop_NTPase"/>
</dbReference>
<evidence type="ECO:0000256" key="6">
    <source>
        <dbReference type="ARBA" id="ARBA00022989"/>
    </source>
</evidence>
<dbReference type="InterPro" id="IPR036640">
    <property type="entry name" value="ABC1_TM_sf"/>
</dbReference>
<dbReference type="AlphaFoldDB" id="A0AAU9D7H7"/>
<dbReference type="KEGG" id="xak:KIMC2_12940"/>
<feature type="domain" description="ABC transporter" evidence="9">
    <location>
        <begin position="354"/>
        <end position="588"/>
    </location>
</feature>
<dbReference type="PROSITE" id="PS50893">
    <property type="entry name" value="ABC_TRANSPORTER_2"/>
    <property type="match status" value="1"/>
</dbReference>
<sequence>MKEIASSIKLFWSYFRHFLFPLLIVVVLIVVGIYFEVHAPAYLGDAITALTKYLNKFMNPATRALANRQDFNHFLKMMMLFFAASALAQFVAAFIMIHISSKTNGNMRTSLFVKLQRMTIHYFDTHRDGEILARFTTDLDNIFNGLSQGMYQILNDIALWAGVILMMFKKDVKLAWVTMATTPIALIIAAVVISLASKYVDRQQEALSDLNGYINEQVTGQKLNIVNSLQGESISGFTKHNKKVKKLTLKGTIYSSMLFPLMQGMSLLNTAIVIFYGSYLVTSGQVSAAIGVGLIVTFVEYSQLYYQPIMDITSMYNMFQLAFTGGRRLLEIFNQKNERDSSNAKEYHPLKNKIKFQDVRFSYVPGKEVLHGINEDLEKGKMVALVGPTGSGKTTVMNLLNRFYDVDSGAILFDDRNIKEYSLKSLRKNVGIVLQDAIIFSGSIRDNIKFGKPEASDEEIFEAAKLANVHDFVISLPEGYDTQISNENPIFSSGQIQLLSIARTILTNPDLLVLDEATSNVDTVTEAHLQEAMNNVISGRTSFVIAHRLKTIRSANKIIVLKDGDVIETGTHSDLLKKNGFYAELYRNQMLFE</sequence>
<accession>A0AAU9D7H7</accession>
<keyword evidence="3 8" id="KW-0812">Transmembrane</keyword>
<reference evidence="11 12" key="1">
    <citation type="journal article" date="2023" name="Microbiol. Spectr.">
        <title>Symbiosis of Carpenter Bees with Uncharacterized Lactic Acid Bacteria Showing NAD Auxotrophy.</title>
        <authorList>
            <person name="Kawasaki S."/>
            <person name="Ozawa K."/>
            <person name="Mori T."/>
            <person name="Yamamoto A."/>
            <person name="Ito M."/>
            <person name="Ohkuma M."/>
            <person name="Sakamoto M."/>
            <person name="Matsutani M."/>
        </authorList>
    </citation>
    <scope>NUCLEOTIDE SEQUENCE [LARGE SCALE GENOMIC DNA]</scope>
    <source>
        <strain evidence="11 12">KimC2</strain>
    </source>
</reference>
<keyword evidence="4" id="KW-0547">Nucleotide-binding</keyword>
<evidence type="ECO:0000256" key="1">
    <source>
        <dbReference type="ARBA" id="ARBA00004651"/>
    </source>
</evidence>
<feature type="transmembrane region" description="Helical" evidence="8">
    <location>
        <begin position="174"/>
        <end position="196"/>
    </location>
</feature>
<keyword evidence="12" id="KW-1185">Reference proteome</keyword>
<dbReference type="CDD" id="cd18547">
    <property type="entry name" value="ABC_6TM_Tm288_like"/>
    <property type="match status" value="1"/>
</dbReference>
<evidence type="ECO:0000256" key="5">
    <source>
        <dbReference type="ARBA" id="ARBA00022840"/>
    </source>
</evidence>
<evidence type="ECO:0000256" key="3">
    <source>
        <dbReference type="ARBA" id="ARBA00022692"/>
    </source>
</evidence>
<dbReference type="EMBL" id="AP026801">
    <property type="protein sequence ID" value="BDR56732.1"/>
    <property type="molecule type" value="Genomic_DNA"/>
</dbReference>
<evidence type="ECO:0000256" key="2">
    <source>
        <dbReference type="ARBA" id="ARBA00022448"/>
    </source>
</evidence>